<evidence type="ECO:0000256" key="8">
    <source>
        <dbReference type="SAM" id="MobiDB-lite"/>
    </source>
</evidence>
<dbReference type="OMA" id="ESPPFQE"/>
<dbReference type="GO" id="GO:0016020">
    <property type="term" value="C:membrane"/>
    <property type="evidence" value="ECO:0007669"/>
    <property type="project" value="UniProtKB-SubCell"/>
</dbReference>
<evidence type="ECO:0000313" key="9">
    <source>
        <dbReference type="EMBL" id="BAM81075.1"/>
    </source>
</evidence>
<evidence type="ECO:0000256" key="7">
    <source>
        <dbReference type="RuleBase" id="RU000488"/>
    </source>
</evidence>
<protein>
    <recommendedName>
        <fullName evidence="11">Mitochondrial carrier protein</fullName>
    </recommendedName>
</protein>
<keyword evidence="5 6" id="KW-0472">Membrane</keyword>
<dbReference type="EMBL" id="AP006495">
    <property type="protein sequence ID" value="BAM81075.1"/>
    <property type="molecule type" value="Genomic_DNA"/>
</dbReference>
<dbReference type="InterPro" id="IPR018108">
    <property type="entry name" value="MCP_transmembrane"/>
</dbReference>
<evidence type="ECO:0000256" key="5">
    <source>
        <dbReference type="ARBA" id="ARBA00023136"/>
    </source>
</evidence>
<dbReference type="Gramene" id="CMM235CT">
    <property type="protein sequence ID" value="CMM235CT"/>
    <property type="gene ID" value="CMM235C"/>
</dbReference>
<keyword evidence="2 7" id="KW-0813">Transport</keyword>
<evidence type="ECO:0000256" key="6">
    <source>
        <dbReference type="PROSITE-ProRule" id="PRU00282"/>
    </source>
</evidence>
<comment type="subcellular location">
    <subcellularLocation>
        <location evidence="1">Membrane</location>
        <topology evidence="1">Multi-pass membrane protein</topology>
    </subcellularLocation>
</comment>
<keyword evidence="10" id="KW-1185">Reference proteome</keyword>
<evidence type="ECO:0000256" key="4">
    <source>
        <dbReference type="ARBA" id="ARBA00022737"/>
    </source>
</evidence>
<dbReference type="GeneID" id="16994947"/>
<dbReference type="Gene3D" id="1.50.40.10">
    <property type="entry name" value="Mitochondrial carrier domain"/>
    <property type="match status" value="2"/>
</dbReference>
<feature type="region of interest" description="Disordered" evidence="8">
    <location>
        <begin position="28"/>
        <end position="51"/>
    </location>
</feature>
<comment type="similarity">
    <text evidence="7">Belongs to the mitochondrial carrier (TC 2.A.29) family.</text>
</comment>
<dbReference type="PANTHER" id="PTHR24089">
    <property type="entry name" value="SOLUTE CARRIER FAMILY 25"/>
    <property type="match status" value="1"/>
</dbReference>
<dbReference type="InterPro" id="IPR002067">
    <property type="entry name" value="MCP"/>
</dbReference>
<evidence type="ECO:0000256" key="1">
    <source>
        <dbReference type="ARBA" id="ARBA00004141"/>
    </source>
</evidence>
<dbReference type="AlphaFoldDB" id="M1V5Q4"/>
<dbReference type="PRINTS" id="PR00926">
    <property type="entry name" value="MITOCARRIER"/>
</dbReference>
<evidence type="ECO:0000313" key="10">
    <source>
        <dbReference type="Proteomes" id="UP000007014"/>
    </source>
</evidence>
<dbReference type="OrthoDB" id="270584at2759"/>
<evidence type="ECO:0000256" key="3">
    <source>
        <dbReference type="ARBA" id="ARBA00022692"/>
    </source>
</evidence>
<dbReference type="HOGENOM" id="CLU_015166_10_2_1"/>
<evidence type="ECO:0000256" key="2">
    <source>
        <dbReference type="ARBA" id="ARBA00022448"/>
    </source>
</evidence>
<evidence type="ECO:0008006" key="11">
    <source>
        <dbReference type="Google" id="ProtNLM"/>
    </source>
</evidence>
<gene>
    <name evidence="9" type="ORF">CYME_CMM235C</name>
</gene>
<dbReference type="STRING" id="280699.M1V5Q4"/>
<name>M1V5Q4_CYAM1</name>
<dbReference type="eggNOG" id="KOG0752">
    <property type="taxonomic scope" value="Eukaryota"/>
</dbReference>
<organism evidence="9 10">
    <name type="scientific">Cyanidioschyzon merolae (strain NIES-3377 / 10D)</name>
    <name type="common">Unicellular red alga</name>
    <dbReference type="NCBI Taxonomy" id="280699"/>
    <lineage>
        <taxon>Eukaryota</taxon>
        <taxon>Rhodophyta</taxon>
        <taxon>Bangiophyceae</taxon>
        <taxon>Cyanidiales</taxon>
        <taxon>Cyanidiaceae</taxon>
        <taxon>Cyanidioschyzon</taxon>
    </lineage>
</organism>
<feature type="repeat" description="Solcar" evidence="6">
    <location>
        <begin position="120"/>
        <end position="204"/>
    </location>
</feature>
<dbReference type="PROSITE" id="PS50920">
    <property type="entry name" value="SOLCAR"/>
    <property type="match status" value="3"/>
</dbReference>
<proteinExistence type="inferred from homology"/>
<feature type="repeat" description="Solcar" evidence="6">
    <location>
        <begin position="353"/>
        <end position="443"/>
    </location>
</feature>
<dbReference type="KEGG" id="cme:CYME_CMM235C"/>
<feature type="repeat" description="Solcar" evidence="6">
    <location>
        <begin position="239"/>
        <end position="319"/>
    </location>
</feature>
<dbReference type="InterPro" id="IPR023395">
    <property type="entry name" value="MCP_dom_sf"/>
</dbReference>
<dbReference type="SUPFAM" id="SSF103506">
    <property type="entry name" value="Mitochondrial carrier"/>
    <property type="match status" value="1"/>
</dbReference>
<reference evidence="9 10" key="2">
    <citation type="journal article" date="2007" name="BMC Biol.">
        <title>A 100%-complete sequence reveals unusually simple genomic features in the hot-spring red alga Cyanidioschyzon merolae.</title>
        <authorList>
            <person name="Nozaki H."/>
            <person name="Takano H."/>
            <person name="Misumi O."/>
            <person name="Terasawa K."/>
            <person name="Matsuzaki M."/>
            <person name="Maruyama S."/>
            <person name="Nishida K."/>
            <person name="Yagisawa F."/>
            <person name="Yoshida Y."/>
            <person name="Fujiwara T."/>
            <person name="Takio S."/>
            <person name="Tamura K."/>
            <person name="Chung S.J."/>
            <person name="Nakamura S."/>
            <person name="Kuroiwa H."/>
            <person name="Tanaka K."/>
            <person name="Sato N."/>
            <person name="Kuroiwa T."/>
        </authorList>
    </citation>
    <scope>NUCLEOTIDE SEQUENCE [LARGE SCALE GENOMIC DNA]</scope>
    <source>
        <strain evidence="9 10">10D</strain>
    </source>
</reference>
<dbReference type="GO" id="GO:0055085">
    <property type="term" value="P:transmembrane transport"/>
    <property type="evidence" value="ECO:0007669"/>
    <property type="project" value="InterPro"/>
</dbReference>
<sequence length="449" mass="49116">MDHKVVALKWDSRSLQLSPRPIGTYLRADGRLGRRRRQGSSGQPGADSVLSDGVLEVASSRSAFLSKHDTSALTSEEGTRRQRVWSFALPLSRRRFSEAEEEARGSSLKSSVQPRATRKQPSWKYLVSGALAGVISRTAVSPLEVVATMNMSTSLATRNFIHEMIDIFRREGLPGLFKGNLANCLKVAPTKGIQFVVFETFKRLMARRRQWSQVRRAARFPEGNVLVEELDDIELTAGERLIAGGIAGMGAAVLCYPLEVSKTLLTAEPGRYRGVFGTLRSLVRERGFQALYRGLVPTMIAMFPYVGLEFMVYEQLKITLANKRALAMAAVGKGPEGASPNARLGRQPSSDQLPVGVLLLIGAIAGTVAQTACHPLDVIRKRLQLQGIGNRPVQYKSMIHVAQEIIRNEGGVRALYKGLSPAATSVFPSAGVSYLVYEWCKNALGAKSF</sequence>
<reference evidence="9 10" key="1">
    <citation type="journal article" date="2004" name="Nature">
        <title>Genome sequence of the ultrasmall unicellular red alga Cyanidioschyzon merolae 10D.</title>
        <authorList>
            <person name="Matsuzaki M."/>
            <person name="Misumi O."/>
            <person name="Shin-i T."/>
            <person name="Maruyama S."/>
            <person name="Takahara M."/>
            <person name="Miyagishima S."/>
            <person name="Mori T."/>
            <person name="Nishida K."/>
            <person name="Yagisawa F."/>
            <person name="Nishida K."/>
            <person name="Yoshida Y."/>
            <person name="Nishimura Y."/>
            <person name="Nakao S."/>
            <person name="Kobayashi T."/>
            <person name="Momoyama Y."/>
            <person name="Higashiyama T."/>
            <person name="Minoda A."/>
            <person name="Sano M."/>
            <person name="Nomoto H."/>
            <person name="Oishi K."/>
            <person name="Hayashi H."/>
            <person name="Ohta F."/>
            <person name="Nishizaka S."/>
            <person name="Haga S."/>
            <person name="Miura S."/>
            <person name="Morishita T."/>
            <person name="Kabeya Y."/>
            <person name="Terasawa K."/>
            <person name="Suzuki Y."/>
            <person name="Ishii Y."/>
            <person name="Asakawa S."/>
            <person name="Takano H."/>
            <person name="Ohta N."/>
            <person name="Kuroiwa H."/>
            <person name="Tanaka K."/>
            <person name="Shimizu N."/>
            <person name="Sugano S."/>
            <person name="Sato N."/>
            <person name="Nozaki H."/>
            <person name="Ogasawara N."/>
            <person name="Kohara Y."/>
            <person name="Kuroiwa T."/>
        </authorList>
    </citation>
    <scope>NUCLEOTIDE SEQUENCE [LARGE SCALE GENOMIC DNA]</scope>
    <source>
        <strain evidence="9 10">10D</strain>
    </source>
</reference>
<keyword evidence="4" id="KW-0677">Repeat</keyword>
<accession>M1V5Q4</accession>
<keyword evidence="3 6" id="KW-0812">Transmembrane</keyword>
<dbReference type="Proteomes" id="UP000007014">
    <property type="component" value="Chromosome 13"/>
</dbReference>
<dbReference type="Pfam" id="PF00153">
    <property type="entry name" value="Mito_carr"/>
    <property type="match status" value="3"/>
</dbReference>
<dbReference type="RefSeq" id="XP_005537111.1">
    <property type="nucleotide sequence ID" value="XM_005537054.1"/>
</dbReference>